<dbReference type="AlphaFoldDB" id="A2DEX2"/>
<proteinExistence type="predicted"/>
<evidence type="ECO:0000313" key="2">
    <source>
        <dbReference type="EMBL" id="EAY20964.1"/>
    </source>
</evidence>
<dbReference type="KEGG" id="tva:5466511"/>
<evidence type="ECO:0000313" key="3">
    <source>
        <dbReference type="Proteomes" id="UP000001542"/>
    </source>
</evidence>
<protein>
    <submittedName>
        <fullName evidence="2">Uncharacterized protein</fullName>
    </submittedName>
</protein>
<evidence type="ECO:0000256" key="1">
    <source>
        <dbReference type="SAM" id="MobiDB-lite"/>
    </source>
</evidence>
<dbReference type="VEuPathDB" id="TrichDB:TVAG_172210"/>
<dbReference type="SMR" id="A2DEX2"/>
<dbReference type="VEuPathDB" id="TrichDB:TVAGG3_0530750"/>
<name>A2DEX2_TRIV3</name>
<organism evidence="2 3">
    <name type="scientific">Trichomonas vaginalis (strain ATCC PRA-98 / G3)</name>
    <dbReference type="NCBI Taxonomy" id="412133"/>
    <lineage>
        <taxon>Eukaryota</taxon>
        <taxon>Metamonada</taxon>
        <taxon>Parabasalia</taxon>
        <taxon>Trichomonadida</taxon>
        <taxon>Trichomonadidae</taxon>
        <taxon>Trichomonas</taxon>
    </lineage>
</organism>
<dbReference type="Proteomes" id="UP000001542">
    <property type="component" value="Unassembled WGS sequence"/>
</dbReference>
<keyword evidence="3" id="KW-1185">Reference proteome</keyword>
<sequence>MDVKAMNMLLLKPNSTIEASKKLDSTRIMEITHHFNDFDPYVQSIWIQSVAFLSEAQFAEIKDGYQQLLQQASKSTNDWVLSTYEMFKDYPHVNTSEKFEVNIPPRNDGYVDPFIIPQFTPQQNVHFTTKAKLMSPSDYYALQDEKMKNQQAAQPQQRPNPIPRPTGQILRPNMPKKPPPQFNPANTNDLLSRPAPMAPPEKKKKRSKIVDDF</sequence>
<reference evidence="2" key="1">
    <citation type="submission" date="2006-10" db="EMBL/GenBank/DDBJ databases">
        <authorList>
            <person name="Amadeo P."/>
            <person name="Zhao Q."/>
            <person name="Wortman J."/>
            <person name="Fraser-Liggett C."/>
            <person name="Carlton J."/>
        </authorList>
    </citation>
    <scope>NUCLEOTIDE SEQUENCE</scope>
    <source>
        <strain evidence="2">G3</strain>
    </source>
</reference>
<accession>A2DEX2</accession>
<dbReference type="EMBL" id="DS113193">
    <property type="protein sequence ID" value="EAY20964.1"/>
    <property type="molecule type" value="Genomic_DNA"/>
</dbReference>
<dbReference type="RefSeq" id="XP_001581950.1">
    <property type="nucleotide sequence ID" value="XM_001581900.1"/>
</dbReference>
<feature type="region of interest" description="Disordered" evidence="1">
    <location>
        <begin position="147"/>
        <end position="213"/>
    </location>
</feature>
<gene>
    <name evidence="2" type="ORF">TVAG_172210</name>
</gene>
<dbReference type="InParanoid" id="A2DEX2"/>
<reference evidence="2" key="2">
    <citation type="journal article" date="2007" name="Science">
        <title>Draft genome sequence of the sexually transmitted pathogen Trichomonas vaginalis.</title>
        <authorList>
            <person name="Carlton J.M."/>
            <person name="Hirt R.P."/>
            <person name="Silva J.C."/>
            <person name="Delcher A.L."/>
            <person name="Schatz M."/>
            <person name="Zhao Q."/>
            <person name="Wortman J.R."/>
            <person name="Bidwell S.L."/>
            <person name="Alsmark U.C.M."/>
            <person name="Besteiro S."/>
            <person name="Sicheritz-Ponten T."/>
            <person name="Noel C.J."/>
            <person name="Dacks J.B."/>
            <person name="Foster P.G."/>
            <person name="Simillion C."/>
            <person name="Van de Peer Y."/>
            <person name="Miranda-Saavedra D."/>
            <person name="Barton G.J."/>
            <person name="Westrop G.D."/>
            <person name="Mueller S."/>
            <person name="Dessi D."/>
            <person name="Fiori P.L."/>
            <person name="Ren Q."/>
            <person name="Paulsen I."/>
            <person name="Zhang H."/>
            <person name="Bastida-Corcuera F.D."/>
            <person name="Simoes-Barbosa A."/>
            <person name="Brown M.T."/>
            <person name="Hayes R.D."/>
            <person name="Mukherjee M."/>
            <person name="Okumura C.Y."/>
            <person name="Schneider R."/>
            <person name="Smith A.J."/>
            <person name="Vanacova S."/>
            <person name="Villalvazo M."/>
            <person name="Haas B.J."/>
            <person name="Pertea M."/>
            <person name="Feldblyum T.V."/>
            <person name="Utterback T.R."/>
            <person name="Shu C.L."/>
            <person name="Osoegawa K."/>
            <person name="de Jong P.J."/>
            <person name="Hrdy I."/>
            <person name="Horvathova L."/>
            <person name="Zubacova Z."/>
            <person name="Dolezal P."/>
            <person name="Malik S.B."/>
            <person name="Logsdon J.M. Jr."/>
            <person name="Henze K."/>
            <person name="Gupta A."/>
            <person name="Wang C.C."/>
            <person name="Dunne R.L."/>
            <person name="Upcroft J.A."/>
            <person name="Upcroft P."/>
            <person name="White O."/>
            <person name="Salzberg S.L."/>
            <person name="Tang P."/>
            <person name="Chiu C.-H."/>
            <person name="Lee Y.-S."/>
            <person name="Embley T.M."/>
            <person name="Coombs G.H."/>
            <person name="Mottram J.C."/>
            <person name="Tachezy J."/>
            <person name="Fraser-Liggett C.M."/>
            <person name="Johnson P.J."/>
        </authorList>
    </citation>
    <scope>NUCLEOTIDE SEQUENCE [LARGE SCALE GENOMIC DNA]</scope>
    <source>
        <strain evidence="2">G3</strain>
    </source>
</reference>